<feature type="domain" description="Response regulatory" evidence="6">
    <location>
        <begin position="5"/>
        <end position="120"/>
    </location>
</feature>
<dbReference type="Pfam" id="PF00072">
    <property type="entry name" value="Response_reg"/>
    <property type="match status" value="2"/>
</dbReference>
<name>A0A7I9VG61_9BACT</name>
<dbReference type="CDD" id="cd17569">
    <property type="entry name" value="REC_HupR-like"/>
    <property type="match status" value="1"/>
</dbReference>
<evidence type="ECO:0000259" key="7">
    <source>
        <dbReference type="PROSITE" id="PS50887"/>
    </source>
</evidence>
<dbReference type="EMBL" id="BJTG01000001">
    <property type="protein sequence ID" value="GEJ55381.1"/>
    <property type="molecule type" value="Genomic_DNA"/>
</dbReference>
<dbReference type="InterPro" id="IPR050469">
    <property type="entry name" value="Diguanylate_Cyclase"/>
</dbReference>
<gene>
    <name evidence="8" type="ORF">AMYX_01220</name>
</gene>
<feature type="compositionally biased region" description="Low complexity" evidence="5">
    <location>
        <begin position="128"/>
        <end position="137"/>
    </location>
</feature>
<keyword evidence="3" id="KW-0597">Phosphoprotein</keyword>
<dbReference type="GO" id="GO:0043709">
    <property type="term" value="P:cell adhesion involved in single-species biofilm formation"/>
    <property type="evidence" value="ECO:0007669"/>
    <property type="project" value="TreeGrafter"/>
</dbReference>
<dbReference type="NCBIfam" id="TIGR00254">
    <property type="entry name" value="GGDEF"/>
    <property type="match status" value="1"/>
</dbReference>
<dbReference type="GO" id="GO:0052621">
    <property type="term" value="F:diguanylate cyclase activity"/>
    <property type="evidence" value="ECO:0007669"/>
    <property type="project" value="UniProtKB-EC"/>
</dbReference>
<dbReference type="InterPro" id="IPR029787">
    <property type="entry name" value="Nucleotide_cyclase"/>
</dbReference>
<feature type="domain" description="GGDEF" evidence="7">
    <location>
        <begin position="345"/>
        <end position="487"/>
    </location>
</feature>
<dbReference type="AlphaFoldDB" id="A0A7I9VG61"/>
<evidence type="ECO:0000259" key="6">
    <source>
        <dbReference type="PROSITE" id="PS50110"/>
    </source>
</evidence>
<accession>A0A7I9VG61</accession>
<dbReference type="GO" id="GO:0000160">
    <property type="term" value="P:phosphorelay signal transduction system"/>
    <property type="evidence" value="ECO:0007669"/>
    <property type="project" value="InterPro"/>
</dbReference>
<dbReference type="RefSeq" id="WP_176062186.1">
    <property type="nucleotide sequence ID" value="NZ_BJTG01000001.1"/>
</dbReference>
<sequence>MSSVSVLIVDDEESVRSALRRTLRKTGYELLFASGGAAALGVLEERAVDVLLSDHFMPGMTGLELMRAVKRTHPHTARVMLTGNADLPTAMAAIRDGDIDRFLTKPWDDAELRQAVQLQAEKARAQAEARGAPARAPSVPPAMAPAPALTPAPAPAPTAAEGASARPELVHSQQVAAARVLIVEDSRTQAEWLAEVLAREGYEVQVAPDGREAIRRVRTEPPDLVLLDMILPDMDGLEVLRIVKARADEQFIPVILLSVKGDLDSRVAGLRIGADDFLAKPFADAEIQARAAAMLRIKSLQDQLRSAKSELEKLSVTDGLTGLYNHRHFQDRLREEFRRCQRYSDPVSLLMLDLDHFKDVNDRYGHPFGDRVLRETAELLRSSVREPDICARYGGEEFAIILPKTHLQGALTVAERVFKSLRQKTYPLDGVGSEPERASVIRITASAGLAFYPSKDVTTPEALVKFADEALYRAKREGRDTICLYQAQSYRYDAGVR</sequence>
<dbReference type="PROSITE" id="PS50110">
    <property type="entry name" value="RESPONSE_REGULATORY"/>
    <property type="match status" value="2"/>
</dbReference>
<dbReference type="FunFam" id="3.30.70.270:FF:000001">
    <property type="entry name" value="Diguanylate cyclase domain protein"/>
    <property type="match status" value="1"/>
</dbReference>
<dbReference type="PANTHER" id="PTHR45138">
    <property type="entry name" value="REGULATORY COMPONENTS OF SENSORY TRANSDUCTION SYSTEM"/>
    <property type="match status" value="1"/>
</dbReference>
<evidence type="ECO:0000313" key="8">
    <source>
        <dbReference type="EMBL" id="GEJ55381.1"/>
    </source>
</evidence>
<feature type="modified residue" description="4-aspartylphosphate" evidence="3">
    <location>
        <position position="228"/>
    </location>
</feature>
<dbReference type="GO" id="GO:1902201">
    <property type="term" value="P:negative regulation of bacterial-type flagellum-dependent cell motility"/>
    <property type="evidence" value="ECO:0007669"/>
    <property type="project" value="TreeGrafter"/>
</dbReference>
<comment type="catalytic activity">
    <reaction evidence="2">
        <text>2 GTP = 3',3'-c-di-GMP + 2 diphosphate</text>
        <dbReference type="Rhea" id="RHEA:24898"/>
        <dbReference type="ChEBI" id="CHEBI:33019"/>
        <dbReference type="ChEBI" id="CHEBI:37565"/>
        <dbReference type="ChEBI" id="CHEBI:58805"/>
        <dbReference type="EC" id="2.7.7.65"/>
    </reaction>
</comment>
<evidence type="ECO:0000256" key="3">
    <source>
        <dbReference type="PROSITE-ProRule" id="PRU00169"/>
    </source>
</evidence>
<protein>
    <recommendedName>
        <fullName evidence="1">diguanylate cyclase</fullName>
        <ecNumber evidence="1">2.7.7.65</ecNumber>
    </recommendedName>
</protein>
<organism evidence="8 9">
    <name type="scientific">Anaeromyxobacter diazotrophicus</name>
    <dbReference type="NCBI Taxonomy" id="2590199"/>
    <lineage>
        <taxon>Bacteria</taxon>
        <taxon>Pseudomonadati</taxon>
        <taxon>Myxococcota</taxon>
        <taxon>Myxococcia</taxon>
        <taxon>Myxococcales</taxon>
        <taxon>Cystobacterineae</taxon>
        <taxon>Anaeromyxobacteraceae</taxon>
        <taxon>Anaeromyxobacter</taxon>
    </lineage>
</organism>
<proteinExistence type="predicted"/>
<evidence type="ECO:0000256" key="4">
    <source>
        <dbReference type="SAM" id="Coils"/>
    </source>
</evidence>
<comment type="caution">
    <text evidence="8">The sequence shown here is derived from an EMBL/GenBank/DDBJ whole genome shotgun (WGS) entry which is preliminary data.</text>
</comment>
<dbReference type="SUPFAM" id="SSF55073">
    <property type="entry name" value="Nucleotide cyclase"/>
    <property type="match status" value="1"/>
</dbReference>
<dbReference type="InterPro" id="IPR000160">
    <property type="entry name" value="GGDEF_dom"/>
</dbReference>
<evidence type="ECO:0000313" key="9">
    <source>
        <dbReference type="Proteomes" id="UP000503640"/>
    </source>
</evidence>
<dbReference type="GO" id="GO:0005886">
    <property type="term" value="C:plasma membrane"/>
    <property type="evidence" value="ECO:0007669"/>
    <property type="project" value="TreeGrafter"/>
</dbReference>
<evidence type="ECO:0000256" key="2">
    <source>
        <dbReference type="ARBA" id="ARBA00034247"/>
    </source>
</evidence>
<dbReference type="EC" id="2.7.7.65" evidence="1"/>
<dbReference type="InterPro" id="IPR011006">
    <property type="entry name" value="CheY-like_superfamily"/>
</dbReference>
<reference evidence="9" key="1">
    <citation type="journal article" date="2020" name="Appl. Environ. Microbiol.">
        <title>Diazotrophic Anaeromyxobacter Isolates from Soils.</title>
        <authorList>
            <person name="Masuda Y."/>
            <person name="Yamanaka H."/>
            <person name="Xu Z.X."/>
            <person name="Shiratori Y."/>
            <person name="Aono T."/>
            <person name="Amachi S."/>
            <person name="Senoo K."/>
            <person name="Itoh H."/>
        </authorList>
    </citation>
    <scope>NUCLEOTIDE SEQUENCE [LARGE SCALE GENOMIC DNA]</scope>
    <source>
        <strain evidence="9">R267</strain>
    </source>
</reference>
<dbReference type="CDD" id="cd17574">
    <property type="entry name" value="REC_OmpR"/>
    <property type="match status" value="1"/>
</dbReference>
<dbReference type="InterPro" id="IPR043128">
    <property type="entry name" value="Rev_trsase/Diguanyl_cyclase"/>
</dbReference>
<feature type="modified residue" description="4-aspartylphosphate" evidence="3">
    <location>
        <position position="54"/>
    </location>
</feature>
<feature type="domain" description="Response regulatory" evidence="6">
    <location>
        <begin position="179"/>
        <end position="295"/>
    </location>
</feature>
<dbReference type="PROSITE" id="PS50887">
    <property type="entry name" value="GGDEF"/>
    <property type="match status" value="1"/>
</dbReference>
<dbReference type="SMART" id="SM00448">
    <property type="entry name" value="REC"/>
    <property type="match status" value="2"/>
</dbReference>
<dbReference type="SMART" id="SM00267">
    <property type="entry name" value="GGDEF"/>
    <property type="match status" value="1"/>
</dbReference>
<dbReference type="CDD" id="cd01949">
    <property type="entry name" value="GGDEF"/>
    <property type="match status" value="1"/>
</dbReference>
<keyword evidence="9" id="KW-1185">Reference proteome</keyword>
<feature type="coiled-coil region" evidence="4">
    <location>
        <begin position="290"/>
        <end position="317"/>
    </location>
</feature>
<evidence type="ECO:0000256" key="1">
    <source>
        <dbReference type="ARBA" id="ARBA00012528"/>
    </source>
</evidence>
<dbReference type="Proteomes" id="UP000503640">
    <property type="component" value="Unassembled WGS sequence"/>
</dbReference>
<feature type="region of interest" description="Disordered" evidence="5">
    <location>
        <begin position="126"/>
        <end position="162"/>
    </location>
</feature>
<feature type="compositionally biased region" description="Pro residues" evidence="5">
    <location>
        <begin position="138"/>
        <end position="156"/>
    </location>
</feature>
<dbReference type="Gene3D" id="3.40.50.2300">
    <property type="match status" value="2"/>
</dbReference>
<keyword evidence="4" id="KW-0175">Coiled coil</keyword>
<dbReference type="Gene3D" id="3.30.70.270">
    <property type="match status" value="1"/>
</dbReference>
<dbReference type="InterPro" id="IPR001789">
    <property type="entry name" value="Sig_transdc_resp-reg_receiver"/>
</dbReference>
<dbReference type="Pfam" id="PF00990">
    <property type="entry name" value="GGDEF"/>
    <property type="match status" value="1"/>
</dbReference>
<dbReference type="PANTHER" id="PTHR45138:SF9">
    <property type="entry name" value="DIGUANYLATE CYCLASE DGCM-RELATED"/>
    <property type="match status" value="1"/>
</dbReference>
<dbReference type="SUPFAM" id="SSF52172">
    <property type="entry name" value="CheY-like"/>
    <property type="match status" value="2"/>
</dbReference>
<evidence type="ECO:0000256" key="5">
    <source>
        <dbReference type="SAM" id="MobiDB-lite"/>
    </source>
</evidence>